<dbReference type="Proteomes" id="UP000197361">
    <property type="component" value="Unassembled WGS sequence"/>
</dbReference>
<evidence type="ECO:0000256" key="1">
    <source>
        <dbReference type="SAM" id="MobiDB-lite"/>
    </source>
</evidence>
<keyword evidence="2" id="KW-0732">Signal</keyword>
<accession>A0A246K0X0</accession>
<feature type="region of interest" description="Disordered" evidence="1">
    <location>
        <begin position="28"/>
        <end position="51"/>
    </location>
</feature>
<dbReference type="OrthoDB" id="8482143at2"/>
<dbReference type="RefSeq" id="WP_088439893.1">
    <property type="nucleotide sequence ID" value="NZ_BMMC01000004.1"/>
</dbReference>
<feature type="compositionally biased region" description="Pro residues" evidence="1">
    <location>
        <begin position="28"/>
        <end position="37"/>
    </location>
</feature>
<feature type="chain" id="PRO_5012331713" evidence="2">
    <location>
        <begin position="24"/>
        <end position="126"/>
    </location>
</feature>
<keyword evidence="4" id="KW-1185">Reference proteome</keyword>
<protein>
    <submittedName>
        <fullName evidence="3">Uncharacterized protein</fullName>
    </submittedName>
</protein>
<gene>
    <name evidence="3" type="ORF">CDQ92_03015</name>
</gene>
<evidence type="ECO:0000313" key="4">
    <source>
        <dbReference type="Proteomes" id="UP000197361"/>
    </source>
</evidence>
<sequence length="126" mass="13074">MINNNRLAIFTGLALLLGGCAGNAIPRATPPKAPPAAGPITAPRPTQNNSLIGRSANSALSLFGKPRLDVAEGAARKLQFAGAACILDVYYYAPKQGADPLATHVDARTPDGRDANVPSCIEALRR</sequence>
<organism evidence="3 4">
    <name type="scientific">Sphingopyxis bauzanensis</name>
    <dbReference type="NCBI Taxonomy" id="651663"/>
    <lineage>
        <taxon>Bacteria</taxon>
        <taxon>Pseudomonadati</taxon>
        <taxon>Pseudomonadota</taxon>
        <taxon>Alphaproteobacteria</taxon>
        <taxon>Sphingomonadales</taxon>
        <taxon>Sphingomonadaceae</taxon>
        <taxon>Sphingopyxis</taxon>
    </lineage>
</organism>
<feature type="signal peptide" evidence="2">
    <location>
        <begin position="1"/>
        <end position="23"/>
    </location>
</feature>
<comment type="caution">
    <text evidence="3">The sequence shown here is derived from an EMBL/GenBank/DDBJ whole genome shotgun (WGS) entry which is preliminary data.</text>
</comment>
<dbReference type="EMBL" id="NISK01000001">
    <property type="protein sequence ID" value="OWQ99155.1"/>
    <property type="molecule type" value="Genomic_DNA"/>
</dbReference>
<evidence type="ECO:0000256" key="2">
    <source>
        <dbReference type="SAM" id="SignalP"/>
    </source>
</evidence>
<dbReference type="AlphaFoldDB" id="A0A246K0X0"/>
<proteinExistence type="predicted"/>
<evidence type="ECO:0000313" key="3">
    <source>
        <dbReference type="EMBL" id="OWQ99155.1"/>
    </source>
</evidence>
<dbReference type="PROSITE" id="PS51257">
    <property type="entry name" value="PROKAR_LIPOPROTEIN"/>
    <property type="match status" value="1"/>
</dbReference>
<reference evidence="3 4" key="1">
    <citation type="journal article" date="2010" name="Int. J. Syst. Evol. Microbiol.">
        <title>Sphingopyxis bauzanensis sp. nov., a psychrophilic bacterium isolated from soil.</title>
        <authorList>
            <person name="Zhang D.C."/>
            <person name="Liu H.C."/>
            <person name="Xin Y.H."/>
            <person name="Zhou Y.G."/>
            <person name="Schinner F."/>
            <person name="Margesin R."/>
        </authorList>
    </citation>
    <scope>NUCLEOTIDE SEQUENCE [LARGE SCALE GENOMIC DNA]</scope>
    <source>
        <strain evidence="3 4">DSM 22271</strain>
    </source>
</reference>
<name>A0A246K0X0_9SPHN</name>